<protein>
    <submittedName>
        <fullName evidence="1">Uncharacterized protein</fullName>
    </submittedName>
</protein>
<comment type="caution">
    <text evidence="1">The sequence shown here is derived from an EMBL/GenBank/DDBJ whole genome shotgun (WGS) entry which is preliminary data.</text>
</comment>
<accession>A0A4C1VU29</accession>
<evidence type="ECO:0000313" key="1">
    <source>
        <dbReference type="EMBL" id="GBP41325.1"/>
    </source>
</evidence>
<proteinExistence type="predicted"/>
<dbReference type="AlphaFoldDB" id="A0A4C1VU29"/>
<keyword evidence="2" id="KW-1185">Reference proteome</keyword>
<gene>
    <name evidence="1" type="ORF">EVAR_25163_1</name>
</gene>
<sequence length="124" mass="14073">MRAIKKEAVITEPVRTRNPSDVPALPASAELATRFESARNFSAVLNIPLSSCDVDAVGFLLKTEAFKFGRIHYNIIIAGDDYLTATFHKTVFRYDYPKKLVKKKRPVRADVIYSWATPSRSLRR</sequence>
<organism evidence="1 2">
    <name type="scientific">Eumeta variegata</name>
    <name type="common">Bagworm moth</name>
    <name type="synonym">Eumeta japonica</name>
    <dbReference type="NCBI Taxonomy" id="151549"/>
    <lineage>
        <taxon>Eukaryota</taxon>
        <taxon>Metazoa</taxon>
        <taxon>Ecdysozoa</taxon>
        <taxon>Arthropoda</taxon>
        <taxon>Hexapoda</taxon>
        <taxon>Insecta</taxon>
        <taxon>Pterygota</taxon>
        <taxon>Neoptera</taxon>
        <taxon>Endopterygota</taxon>
        <taxon>Lepidoptera</taxon>
        <taxon>Glossata</taxon>
        <taxon>Ditrysia</taxon>
        <taxon>Tineoidea</taxon>
        <taxon>Psychidae</taxon>
        <taxon>Oiketicinae</taxon>
        <taxon>Eumeta</taxon>
    </lineage>
</organism>
<dbReference type="Proteomes" id="UP000299102">
    <property type="component" value="Unassembled WGS sequence"/>
</dbReference>
<dbReference type="EMBL" id="BGZK01000397">
    <property type="protein sequence ID" value="GBP41325.1"/>
    <property type="molecule type" value="Genomic_DNA"/>
</dbReference>
<name>A0A4C1VU29_EUMVA</name>
<evidence type="ECO:0000313" key="2">
    <source>
        <dbReference type="Proteomes" id="UP000299102"/>
    </source>
</evidence>
<reference evidence="1 2" key="1">
    <citation type="journal article" date="2019" name="Commun. Biol.">
        <title>The bagworm genome reveals a unique fibroin gene that provides high tensile strength.</title>
        <authorList>
            <person name="Kono N."/>
            <person name="Nakamura H."/>
            <person name="Ohtoshi R."/>
            <person name="Tomita M."/>
            <person name="Numata K."/>
            <person name="Arakawa K."/>
        </authorList>
    </citation>
    <scope>NUCLEOTIDE SEQUENCE [LARGE SCALE GENOMIC DNA]</scope>
</reference>